<keyword evidence="2" id="KW-1185">Reference proteome</keyword>
<gene>
    <name evidence="1" type="ORF">GCM10010911_22810</name>
</gene>
<proteinExistence type="predicted"/>
<dbReference type="EMBL" id="BMHP01000002">
    <property type="protein sequence ID" value="GGD64485.1"/>
    <property type="molecule type" value="Genomic_DNA"/>
</dbReference>
<dbReference type="AlphaFoldDB" id="A0A916YWW5"/>
<reference evidence="1" key="1">
    <citation type="journal article" date="2014" name="Int. J. Syst. Evol. Microbiol.">
        <title>Complete genome sequence of Corynebacterium casei LMG S-19264T (=DSM 44701T), isolated from a smear-ripened cheese.</title>
        <authorList>
            <consortium name="US DOE Joint Genome Institute (JGI-PGF)"/>
            <person name="Walter F."/>
            <person name="Albersmeier A."/>
            <person name="Kalinowski J."/>
            <person name="Ruckert C."/>
        </authorList>
    </citation>
    <scope>NUCLEOTIDE SEQUENCE</scope>
    <source>
        <strain evidence="1">CGMCC 1.15178</strain>
    </source>
</reference>
<sequence>MMKFTEGAAGATVLAASQTWFSGVEEAGSAMILPERTVEPASAGLCEQYEERYRLFVSQLTDKGYISKAKGGEAT</sequence>
<dbReference type="Proteomes" id="UP000612456">
    <property type="component" value="Unassembled WGS sequence"/>
</dbReference>
<name>A0A916YWW5_9BACL</name>
<reference evidence="1" key="2">
    <citation type="submission" date="2020-09" db="EMBL/GenBank/DDBJ databases">
        <authorList>
            <person name="Sun Q."/>
            <person name="Zhou Y."/>
        </authorList>
    </citation>
    <scope>NUCLEOTIDE SEQUENCE</scope>
    <source>
        <strain evidence="1">CGMCC 1.15178</strain>
    </source>
</reference>
<evidence type="ECO:0000313" key="2">
    <source>
        <dbReference type="Proteomes" id="UP000612456"/>
    </source>
</evidence>
<evidence type="ECO:0000313" key="1">
    <source>
        <dbReference type="EMBL" id="GGD64485.1"/>
    </source>
</evidence>
<organism evidence="1 2">
    <name type="scientific">Paenibacillus nasutitermitis</name>
    <dbReference type="NCBI Taxonomy" id="1652958"/>
    <lineage>
        <taxon>Bacteria</taxon>
        <taxon>Bacillati</taxon>
        <taxon>Bacillota</taxon>
        <taxon>Bacilli</taxon>
        <taxon>Bacillales</taxon>
        <taxon>Paenibacillaceae</taxon>
        <taxon>Paenibacillus</taxon>
    </lineage>
</organism>
<evidence type="ECO:0008006" key="3">
    <source>
        <dbReference type="Google" id="ProtNLM"/>
    </source>
</evidence>
<accession>A0A916YWW5</accession>
<dbReference type="RefSeq" id="WP_188992106.1">
    <property type="nucleotide sequence ID" value="NZ_BMHP01000002.1"/>
</dbReference>
<protein>
    <recommendedName>
        <fullName evidence="3">Carbohydrate kinase FGGY C-terminal domain-containing protein</fullName>
    </recommendedName>
</protein>
<comment type="caution">
    <text evidence="1">The sequence shown here is derived from an EMBL/GenBank/DDBJ whole genome shotgun (WGS) entry which is preliminary data.</text>
</comment>